<proteinExistence type="predicted"/>
<keyword evidence="2" id="KW-0808">Transferase</keyword>
<organism evidence="2 3">
    <name type="scientific">Erysipelothrix larvae</name>
    <dbReference type="NCBI Taxonomy" id="1514105"/>
    <lineage>
        <taxon>Bacteria</taxon>
        <taxon>Bacillati</taxon>
        <taxon>Bacillota</taxon>
        <taxon>Erysipelotrichia</taxon>
        <taxon>Erysipelotrichales</taxon>
        <taxon>Erysipelotrichaceae</taxon>
        <taxon>Erysipelothrix</taxon>
    </lineage>
</organism>
<feature type="domain" description="Methyltransferase" evidence="1">
    <location>
        <begin position="32"/>
        <end position="106"/>
    </location>
</feature>
<gene>
    <name evidence="2" type="ORF">AOC36_04685</name>
</gene>
<dbReference type="EMBL" id="CP013213">
    <property type="protein sequence ID" value="AMC93293.1"/>
    <property type="molecule type" value="Genomic_DNA"/>
</dbReference>
<dbReference type="RefSeq" id="WP_067631918.1">
    <property type="nucleotide sequence ID" value="NZ_CP013213.1"/>
</dbReference>
<dbReference type="GO" id="GO:0032259">
    <property type="term" value="P:methylation"/>
    <property type="evidence" value="ECO:0007669"/>
    <property type="project" value="UniProtKB-KW"/>
</dbReference>
<dbReference type="InterPro" id="IPR041698">
    <property type="entry name" value="Methyltransf_25"/>
</dbReference>
<dbReference type="KEGG" id="erl:AOC36_04685"/>
<sequence>MRQYYDSLFQDLEGSNMYADFVKKHGQGSTLLEFACGTGDLLVKLSDQFDCVGLDLDKTMIDKAIAKYPQFASKFTVGNFLTYRDTKHYDTLICVGDSLNYLHDEDELNQFVESATFFSNCIILDMHHPYRLEEFEDGYYEEGDTSEFQYMYVIDSEDDHLIHTINFMDGTFDQVLQWVFDPAILIEAFQAKGFTVEIYTDFETKGIESIGEKVMLVCKK</sequence>
<dbReference type="STRING" id="1514105.AOC36_04685"/>
<accession>A0A0X8GZH8</accession>
<keyword evidence="3" id="KW-1185">Reference proteome</keyword>
<dbReference type="Gene3D" id="3.40.50.150">
    <property type="entry name" value="Vaccinia Virus protein VP39"/>
    <property type="match status" value="1"/>
</dbReference>
<keyword evidence="2" id="KW-0489">Methyltransferase</keyword>
<dbReference type="Gene3D" id="2.20.25.110">
    <property type="entry name" value="S-adenosyl-L-methionine-dependent methyltransferases"/>
    <property type="match status" value="1"/>
</dbReference>
<evidence type="ECO:0000259" key="1">
    <source>
        <dbReference type="Pfam" id="PF13649"/>
    </source>
</evidence>
<dbReference type="OrthoDB" id="9811589at2"/>
<evidence type="ECO:0000313" key="2">
    <source>
        <dbReference type="EMBL" id="AMC93293.1"/>
    </source>
</evidence>
<name>A0A0X8GZH8_9FIRM</name>
<protein>
    <submittedName>
        <fullName evidence="2">SAM-dependent methyltransferase</fullName>
    </submittedName>
</protein>
<dbReference type="SUPFAM" id="SSF53335">
    <property type="entry name" value="S-adenosyl-L-methionine-dependent methyltransferases"/>
    <property type="match status" value="1"/>
</dbReference>
<dbReference type="GO" id="GO:0008168">
    <property type="term" value="F:methyltransferase activity"/>
    <property type="evidence" value="ECO:0007669"/>
    <property type="project" value="UniProtKB-KW"/>
</dbReference>
<dbReference type="InterPro" id="IPR029063">
    <property type="entry name" value="SAM-dependent_MTases_sf"/>
</dbReference>
<reference evidence="2 3" key="1">
    <citation type="submission" date="2015-10" db="EMBL/GenBank/DDBJ databases">
        <title>Erysipelothrix larvae sp. LV19 isolated from the larval gut of the rhinoceros beetle, Trypoxylus dichotomus.</title>
        <authorList>
            <person name="Lim S."/>
            <person name="Kim B.-C."/>
        </authorList>
    </citation>
    <scope>NUCLEOTIDE SEQUENCE [LARGE SCALE GENOMIC DNA]</scope>
    <source>
        <strain evidence="2 3">LV19</strain>
    </source>
</reference>
<dbReference type="AlphaFoldDB" id="A0A0X8GZH8"/>
<evidence type="ECO:0000313" key="3">
    <source>
        <dbReference type="Proteomes" id="UP000063781"/>
    </source>
</evidence>
<dbReference type="Pfam" id="PF13649">
    <property type="entry name" value="Methyltransf_25"/>
    <property type="match status" value="1"/>
</dbReference>
<dbReference type="Proteomes" id="UP000063781">
    <property type="component" value="Chromosome"/>
</dbReference>